<feature type="domain" description="D-isomer specific 2-hydroxyacid dehydrogenase catalytic" evidence="5">
    <location>
        <begin position="11"/>
        <end position="328"/>
    </location>
</feature>
<organism evidence="7 8">
    <name type="scientific">Lacticaseibacillus saniviri JCM 17471 = DSM 24301</name>
    <dbReference type="NCBI Taxonomy" id="1293598"/>
    <lineage>
        <taxon>Bacteria</taxon>
        <taxon>Bacillati</taxon>
        <taxon>Bacillota</taxon>
        <taxon>Bacilli</taxon>
        <taxon>Lactobacillales</taxon>
        <taxon>Lactobacillaceae</taxon>
        <taxon>Lacticaseibacillus</taxon>
    </lineage>
</organism>
<reference evidence="7 8" key="1">
    <citation type="journal article" date="2015" name="Genome Announc.">
        <title>Expanding the biotechnology potential of lactobacilli through comparative genomics of 213 strains and associated genera.</title>
        <authorList>
            <person name="Sun Z."/>
            <person name="Harris H.M."/>
            <person name="McCann A."/>
            <person name="Guo C."/>
            <person name="Argimon S."/>
            <person name="Zhang W."/>
            <person name="Yang X."/>
            <person name="Jeffery I.B."/>
            <person name="Cooney J.C."/>
            <person name="Kagawa T.F."/>
            <person name="Liu W."/>
            <person name="Song Y."/>
            <person name="Salvetti E."/>
            <person name="Wrobel A."/>
            <person name="Rasinkangas P."/>
            <person name="Parkhill J."/>
            <person name="Rea M.C."/>
            <person name="O'Sullivan O."/>
            <person name="Ritari J."/>
            <person name="Douillard F.P."/>
            <person name="Paul Ross R."/>
            <person name="Yang R."/>
            <person name="Briner A.E."/>
            <person name="Felis G.E."/>
            <person name="de Vos W.M."/>
            <person name="Barrangou R."/>
            <person name="Klaenhammer T.R."/>
            <person name="Caufield P.W."/>
            <person name="Cui Y."/>
            <person name="Zhang H."/>
            <person name="O'Toole P.W."/>
        </authorList>
    </citation>
    <scope>NUCLEOTIDE SEQUENCE [LARGE SCALE GENOMIC DNA]</scope>
    <source>
        <strain evidence="7 8">DSM 24301</strain>
    </source>
</reference>
<evidence type="ECO:0000256" key="2">
    <source>
        <dbReference type="ARBA" id="ARBA00023002"/>
    </source>
</evidence>
<dbReference type="Pfam" id="PF00389">
    <property type="entry name" value="2-Hacid_dh"/>
    <property type="match status" value="1"/>
</dbReference>
<dbReference type="PANTHER" id="PTHR43026">
    <property type="entry name" value="2-HYDROXYACID DEHYDROGENASE HOMOLOG 1-RELATED"/>
    <property type="match status" value="1"/>
</dbReference>
<dbReference type="Pfam" id="PF02826">
    <property type="entry name" value="2-Hacid_dh_C"/>
    <property type="match status" value="1"/>
</dbReference>
<dbReference type="AlphaFoldDB" id="A0A0R2MW31"/>
<comment type="caution">
    <text evidence="7">The sequence shown here is derived from an EMBL/GenBank/DDBJ whole genome shotgun (WGS) entry which is preliminary data.</text>
</comment>
<dbReference type="Gene3D" id="3.40.50.720">
    <property type="entry name" value="NAD(P)-binding Rossmann-like Domain"/>
    <property type="match status" value="2"/>
</dbReference>
<keyword evidence="8" id="KW-1185">Reference proteome</keyword>
<dbReference type="InterPro" id="IPR006140">
    <property type="entry name" value="D-isomer_DH_NAD-bd"/>
</dbReference>
<dbReference type="InterPro" id="IPR058205">
    <property type="entry name" value="D-LDH-like"/>
</dbReference>
<dbReference type="PATRIC" id="fig|1293598.4.peg.1293"/>
<evidence type="ECO:0000259" key="6">
    <source>
        <dbReference type="Pfam" id="PF02826"/>
    </source>
</evidence>
<gene>
    <name evidence="7" type="ORF">IV56_GL001230</name>
</gene>
<dbReference type="OrthoDB" id="9805416at2"/>
<dbReference type="PROSITE" id="PS00065">
    <property type="entry name" value="D_2_HYDROXYACID_DH_1"/>
    <property type="match status" value="1"/>
</dbReference>
<evidence type="ECO:0000256" key="4">
    <source>
        <dbReference type="RuleBase" id="RU003719"/>
    </source>
</evidence>
<dbReference type="Proteomes" id="UP000050969">
    <property type="component" value="Unassembled WGS sequence"/>
</dbReference>
<dbReference type="InterPro" id="IPR029752">
    <property type="entry name" value="D-isomer_DH_CS1"/>
</dbReference>
<evidence type="ECO:0000256" key="1">
    <source>
        <dbReference type="ARBA" id="ARBA00005854"/>
    </source>
</evidence>
<sequence>MKIIAYGVRIDEVKYLDDWAKETGNTVEQHTDYLNENTVEWAKGFDGINVLQTTPYSAAMFEKLNEYGIKYIALRNVGTDNVDLDAAKKAGVRISNVPAYSPTAIAEFSLTMALHLLRNVGYVQNDLKNDDFAGASTHIGRELGQSVVGVIGTGRIGQAAVKMFNGFGAKVLAYDPYPAKNTDLDMTYVSLDELLSQADVIDLHVPGIPANDHIIDARAFDLMKPGVVILNTARGNLIDTNALLANLKSGKLAGAGIDTYEYETEDLLKFADHGNFNDPIWDELLAMPNVVLSPHIAYYTETAVHNMVYFSMANLVSFIEKGEAETEVKF</sequence>
<proteinExistence type="inferred from homology"/>
<feature type="domain" description="D-isomer specific 2-hydroxyacid dehydrogenase NAD-binding" evidence="6">
    <location>
        <begin position="110"/>
        <end position="297"/>
    </location>
</feature>
<dbReference type="InterPro" id="IPR029753">
    <property type="entry name" value="D-isomer_DH_CS"/>
</dbReference>
<dbReference type="PROSITE" id="PS00671">
    <property type="entry name" value="D_2_HYDROXYACID_DH_3"/>
    <property type="match status" value="1"/>
</dbReference>
<dbReference type="CDD" id="cd12186">
    <property type="entry name" value="LDH"/>
    <property type="match status" value="1"/>
</dbReference>
<dbReference type="InterPro" id="IPR006139">
    <property type="entry name" value="D-isomer_2_OHA_DH_cat_dom"/>
</dbReference>
<dbReference type="SUPFAM" id="SSF51735">
    <property type="entry name" value="NAD(P)-binding Rossmann-fold domains"/>
    <property type="match status" value="1"/>
</dbReference>
<dbReference type="PROSITE" id="PS00670">
    <property type="entry name" value="D_2_HYDROXYACID_DH_2"/>
    <property type="match status" value="1"/>
</dbReference>
<comment type="similarity">
    <text evidence="1 4">Belongs to the D-isomer specific 2-hydroxyacid dehydrogenase family.</text>
</comment>
<evidence type="ECO:0000256" key="3">
    <source>
        <dbReference type="ARBA" id="ARBA00023027"/>
    </source>
</evidence>
<dbReference type="InterPro" id="IPR036291">
    <property type="entry name" value="NAD(P)-bd_dom_sf"/>
</dbReference>
<dbReference type="SUPFAM" id="SSF52283">
    <property type="entry name" value="Formate/glycerate dehydrogenase catalytic domain-like"/>
    <property type="match status" value="1"/>
</dbReference>
<keyword evidence="2 4" id="KW-0560">Oxidoreductase</keyword>
<keyword evidence="3" id="KW-0520">NAD</keyword>
<dbReference type="GO" id="GO:0051287">
    <property type="term" value="F:NAD binding"/>
    <property type="evidence" value="ECO:0007669"/>
    <property type="project" value="InterPro"/>
</dbReference>
<evidence type="ECO:0000313" key="7">
    <source>
        <dbReference type="EMBL" id="KRO16448.1"/>
    </source>
</evidence>
<protein>
    <submittedName>
        <fullName evidence="7">D-lactate dehydrogenase</fullName>
    </submittedName>
</protein>
<dbReference type="PANTHER" id="PTHR43026:SF1">
    <property type="entry name" value="2-HYDROXYACID DEHYDROGENASE HOMOLOG 1-RELATED"/>
    <property type="match status" value="1"/>
</dbReference>
<evidence type="ECO:0000313" key="8">
    <source>
        <dbReference type="Proteomes" id="UP000050969"/>
    </source>
</evidence>
<evidence type="ECO:0000259" key="5">
    <source>
        <dbReference type="Pfam" id="PF00389"/>
    </source>
</evidence>
<accession>A0A0R2MW31</accession>
<dbReference type="GO" id="GO:0008720">
    <property type="term" value="F:D-lactate dehydrogenase (NAD+) activity"/>
    <property type="evidence" value="ECO:0007669"/>
    <property type="project" value="TreeGrafter"/>
</dbReference>
<dbReference type="STRING" id="1293598.IV56_GL001230"/>
<dbReference type="RefSeq" id="WP_054777671.1">
    <property type="nucleotide sequence ID" value="NZ_BBBX01000017.1"/>
</dbReference>
<dbReference type="EMBL" id="JQCE01000038">
    <property type="protein sequence ID" value="KRO16448.1"/>
    <property type="molecule type" value="Genomic_DNA"/>
</dbReference>
<name>A0A0R2MW31_9LACO</name>